<name>A0AB34QWR4_BACPU</name>
<organism evidence="1 2">
    <name type="scientific">Bacillus pumilus</name>
    <name type="common">Bacillus mesentericus</name>
    <dbReference type="NCBI Taxonomy" id="1408"/>
    <lineage>
        <taxon>Bacteria</taxon>
        <taxon>Bacillati</taxon>
        <taxon>Bacillota</taxon>
        <taxon>Bacilli</taxon>
        <taxon>Bacillales</taxon>
        <taxon>Bacillaceae</taxon>
        <taxon>Bacillus</taxon>
    </lineage>
</organism>
<comment type="caution">
    <text evidence="1">The sequence shown here is derived from an EMBL/GenBank/DDBJ whole genome shotgun (WGS) entry which is preliminary data.</text>
</comment>
<protein>
    <submittedName>
        <fullName evidence="1">Uncharacterized protein</fullName>
    </submittedName>
</protein>
<proteinExistence type="predicted"/>
<evidence type="ECO:0000313" key="1">
    <source>
        <dbReference type="EMBL" id="KIL20596.1"/>
    </source>
</evidence>
<dbReference type="Pfam" id="PF20292">
    <property type="entry name" value="MC7"/>
    <property type="match status" value="1"/>
</dbReference>
<accession>A0AB34QWR4</accession>
<dbReference type="EMBL" id="JXCL01000013">
    <property type="protein sequence ID" value="KIL20596.1"/>
    <property type="molecule type" value="Genomic_DNA"/>
</dbReference>
<dbReference type="AlphaFoldDB" id="A0AB34QWR4"/>
<gene>
    <name evidence="1" type="ORF">B4127_2880</name>
</gene>
<reference evidence="1 2" key="1">
    <citation type="submission" date="2014-12" db="EMBL/GenBank/DDBJ databases">
        <title>Draft Genome Sequences of Five Spore-Forming Food Isolates of Bacillus pumilus.</title>
        <authorList>
            <person name="de Jong A."/>
            <person name="van Heel A.J."/>
            <person name="Montalban-Lopez M."/>
            <person name="Krawczyk A.O."/>
            <person name="Berendsen E.M."/>
            <person name="Wells-Bennik M."/>
            <person name="Kuipers O.P."/>
        </authorList>
    </citation>
    <scope>NUCLEOTIDE SEQUENCE [LARGE SCALE GENOMIC DNA]</scope>
    <source>
        <strain evidence="1 2">B4127</strain>
    </source>
</reference>
<sequence>MTIILNFLSEKEMTVKELFFITQDYFDEIDEFIYSLDALFLLDAIQVDFDKGVVTYVN</sequence>
<evidence type="ECO:0000313" key="2">
    <source>
        <dbReference type="Proteomes" id="UP000031978"/>
    </source>
</evidence>
<dbReference type="Proteomes" id="UP000031978">
    <property type="component" value="Unassembled WGS sequence"/>
</dbReference>
<dbReference type="InterPro" id="IPR046900">
    <property type="entry name" value="ABC-3C_MC7"/>
</dbReference>